<reference evidence="1" key="2">
    <citation type="submission" date="2023-05" db="EMBL/GenBank/DDBJ databases">
        <authorList>
            <consortium name="Lawrence Berkeley National Laboratory"/>
            <person name="Steindorff A."/>
            <person name="Hensen N."/>
            <person name="Bonometti L."/>
            <person name="Westerberg I."/>
            <person name="Brannstrom I.O."/>
            <person name="Guillou S."/>
            <person name="Cros-Aarteil S."/>
            <person name="Calhoun S."/>
            <person name="Haridas S."/>
            <person name="Kuo A."/>
            <person name="Mondo S."/>
            <person name="Pangilinan J."/>
            <person name="Riley R."/>
            <person name="Labutti K."/>
            <person name="Andreopoulos B."/>
            <person name="Lipzen A."/>
            <person name="Chen C."/>
            <person name="Yanf M."/>
            <person name="Daum C."/>
            <person name="Ng V."/>
            <person name="Clum A."/>
            <person name="Ohm R."/>
            <person name="Martin F."/>
            <person name="Silar P."/>
            <person name="Natvig D."/>
            <person name="Lalanne C."/>
            <person name="Gautier V."/>
            <person name="Ament-Velasquez S.L."/>
            <person name="Kruys A."/>
            <person name="Hutchinson M.I."/>
            <person name="Powell A.J."/>
            <person name="Barry K."/>
            <person name="Miller A.N."/>
            <person name="Grigoriev I.V."/>
            <person name="Debuchy R."/>
            <person name="Gladieux P."/>
            <person name="Thoren M.H."/>
            <person name="Johannesson H."/>
        </authorList>
    </citation>
    <scope>NUCLEOTIDE SEQUENCE</scope>
    <source>
        <strain evidence="1">CBS 757.83</strain>
    </source>
</reference>
<name>A0AAN6PW58_9PEZI</name>
<sequence>MLWSDYSDGLVDDGRKCQVVSCHKKHAYSKNESGQRIYSKYCSDHTCAKTYPEEDGYHCMTPRNRGERYCPEHLKCGEPGCEAMDRCSARDCRLRASDKQQRRCASHFMACTIPSCTRPAHLHRSGRLDLVCVVHYDTHRCLIADCTRWASSSTPYCPSHKCAVSDCAAARRSLSVPNGGDACLKHLCSTTYCTSPVLYPSRARSVHCALHTCKTMSCTNQRSASSDFCLSHTCLTPRCRAEARFAGSHCERHVCVVAACANPRLSAVPSSTLGVGLDRERCAAHASRRDRRAASLDVGLNWEGLSGRFGVGGERRMGRERNRLSDDLEGLRRRERELEAERWWGADRSRELEGERVTGGDLTETEREKIERIQRDLDLWKWRYA</sequence>
<proteinExistence type="predicted"/>
<dbReference type="EMBL" id="MU863682">
    <property type="protein sequence ID" value="KAK4097175.1"/>
    <property type="molecule type" value="Genomic_DNA"/>
</dbReference>
<dbReference type="Proteomes" id="UP001305647">
    <property type="component" value="Unassembled WGS sequence"/>
</dbReference>
<protein>
    <submittedName>
        <fullName evidence="1">Uncharacterized protein</fullName>
    </submittedName>
</protein>
<comment type="caution">
    <text evidence="1">The sequence shown here is derived from an EMBL/GenBank/DDBJ whole genome shotgun (WGS) entry which is preliminary data.</text>
</comment>
<evidence type="ECO:0000313" key="1">
    <source>
        <dbReference type="EMBL" id="KAK4097175.1"/>
    </source>
</evidence>
<dbReference type="AlphaFoldDB" id="A0AAN6PW58"/>
<keyword evidence="2" id="KW-1185">Reference proteome</keyword>
<evidence type="ECO:0000313" key="2">
    <source>
        <dbReference type="Proteomes" id="UP001305647"/>
    </source>
</evidence>
<gene>
    <name evidence="1" type="ORF">N658DRAFT_297045</name>
</gene>
<reference evidence="1" key="1">
    <citation type="journal article" date="2023" name="Mol. Phylogenet. Evol.">
        <title>Genome-scale phylogeny and comparative genomics of the fungal order Sordariales.</title>
        <authorList>
            <person name="Hensen N."/>
            <person name="Bonometti L."/>
            <person name="Westerberg I."/>
            <person name="Brannstrom I.O."/>
            <person name="Guillou S."/>
            <person name="Cros-Aarteil S."/>
            <person name="Calhoun S."/>
            <person name="Haridas S."/>
            <person name="Kuo A."/>
            <person name="Mondo S."/>
            <person name="Pangilinan J."/>
            <person name="Riley R."/>
            <person name="LaButti K."/>
            <person name="Andreopoulos B."/>
            <person name="Lipzen A."/>
            <person name="Chen C."/>
            <person name="Yan M."/>
            <person name="Daum C."/>
            <person name="Ng V."/>
            <person name="Clum A."/>
            <person name="Steindorff A."/>
            <person name="Ohm R.A."/>
            <person name="Martin F."/>
            <person name="Silar P."/>
            <person name="Natvig D.O."/>
            <person name="Lalanne C."/>
            <person name="Gautier V."/>
            <person name="Ament-Velasquez S.L."/>
            <person name="Kruys A."/>
            <person name="Hutchinson M.I."/>
            <person name="Powell A.J."/>
            <person name="Barry K."/>
            <person name="Miller A.N."/>
            <person name="Grigoriev I.V."/>
            <person name="Debuchy R."/>
            <person name="Gladieux P."/>
            <person name="Hiltunen Thoren M."/>
            <person name="Johannesson H."/>
        </authorList>
    </citation>
    <scope>NUCLEOTIDE SEQUENCE</scope>
    <source>
        <strain evidence="1">CBS 757.83</strain>
    </source>
</reference>
<accession>A0AAN6PW58</accession>
<organism evidence="1 2">
    <name type="scientific">Parathielavia hyrcaniae</name>
    <dbReference type="NCBI Taxonomy" id="113614"/>
    <lineage>
        <taxon>Eukaryota</taxon>
        <taxon>Fungi</taxon>
        <taxon>Dikarya</taxon>
        <taxon>Ascomycota</taxon>
        <taxon>Pezizomycotina</taxon>
        <taxon>Sordariomycetes</taxon>
        <taxon>Sordariomycetidae</taxon>
        <taxon>Sordariales</taxon>
        <taxon>Chaetomiaceae</taxon>
        <taxon>Parathielavia</taxon>
    </lineage>
</organism>